<keyword evidence="2" id="KW-0472">Membrane</keyword>
<keyword evidence="2" id="KW-0812">Transmembrane</keyword>
<keyword evidence="4" id="KW-1185">Reference proteome</keyword>
<feature type="region of interest" description="Disordered" evidence="1">
    <location>
        <begin position="1"/>
        <end position="91"/>
    </location>
</feature>
<feature type="transmembrane region" description="Helical" evidence="2">
    <location>
        <begin position="375"/>
        <end position="396"/>
    </location>
</feature>
<feature type="compositionally biased region" description="Low complexity" evidence="1">
    <location>
        <begin position="17"/>
        <end position="27"/>
    </location>
</feature>
<dbReference type="Proteomes" id="UP000193067">
    <property type="component" value="Unassembled WGS sequence"/>
</dbReference>
<keyword evidence="2" id="KW-1133">Transmembrane helix</keyword>
<dbReference type="STRING" id="1353009.A0A1Y2IPU9"/>
<reference evidence="3 4" key="1">
    <citation type="journal article" date="2015" name="Biotechnol. Biofuels">
        <title>Enhanced degradation of softwood versus hardwood by the white-rot fungus Pycnoporus coccineus.</title>
        <authorList>
            <person name="Couturier M."/>
            <person name="Navarro D."/>
            <person name="Chevret D."/>
            <person name="Henrissat B."/>
            <person name="Piumi F."/>
            <person name="Ruiz-Duenas F.J."/>
            <person name="Martinez A.T."/>
            <person name="Grigoriev I.V."/>
            <person name="Riley R."/>
            <person name="Lipzen A."/>
            <person name="Berrin J.G."/>
            <person name="Master E.R."/>
            <person name="Rosso M.N."/>
        </authorList>
    </citation>
    <scope>NUCLEOTIDE SEQUENCE [LARGE SCALE GENOMIC DNA]</scope>
    <source>
        <strain evidence="3 4">BRFM310</strain>
    </source>
</reference>
<feature type="transmembrane region" description="Helical" evidence="2">
    <location>
        <begin position="646"/>
        <end position="663"/>
    </location>
</feature>
<evidence type="ECO:0000256" key="2">
    <source>
        <dbReference type="SAM" id="Phobius"/>
    </source>
</evidence>
<evidence type="ECO:0000313" key="3">
    <source>
        <dbReference type="EMBL" id="OSD03139.1"/>
    </source>
</evidence>
<evidence type="ECO:0000313" key="4">
    <source>
        <dbReference type="Proteomes" id="UP000193067"/>
    </source>
</evidence>
<dbReference type="OrthoDB" id="10261361at2759"/>
<feature type="transmembrane region" description="Helical" evidence="2">
    <location>
        <begin position="675"/>
        <end position="696"/>
    </location>
</feature>
<name>A0A1Y2IPU9_TRAC3</name>
<gene>
    <name evidence="3" type="ORF">PYCCODRAFT_1451710</name>
</gene>
<proteinExistence type="predicted"/>
<organism evidence="3 4">
    <name type="scientific">Trametes coccinea (strain BRFM310)</name>
    <name type="common">Pycnoporus coccineus</name>
    <dbReference type="NCBI Taxonomy" id="1353009"/>
    <lineage>
        <taxon>Eukaryota</taxon>
        <taxon>Fungi</taxon>
        <taxon>Dikarya</taxon>
        <taxon>Basidiomycota</taxon>
        <taxon>Agaricomycotina</taxon>
        <taxon>Agaricomycetes</taxon>
        <taxon>Polyporales</taxon>
        <taxon>Polyporaceae</taxon>
        <taxon>Trametes</taxon>
    </lineage>
</organism>
<feature type="transmembrane region" description="Helical" evidence="2">
    <location>
        <begin position="497"/>
        <end position="518"/>
    </location>
</feature>
<dbReference type="EMBL" id="KZ084101">
    <property type="protein sequence ID" value="OSD03139.1"/>
    <property type="molecule type" value="Genomic_DNA"/>
</dbReference>
<accession>A0A1Y2IPU9</accession>
<sequence length="1281" mass="143833">MAVKDLVGLFETHSKHSPSSPASSSHGPKAHKAPQSSLTTSGLPPRSEHAIPDVTLSSASRFIAHPLLRRREPSSTDQDDDTVLEDPKASTGVIHHPAALHEGQDYDANVLADADVTDELLSASGRRDIHYSRVNPSVVHSDWRNARSPNVDNGSAIELKPLLPGSSGLSESTLHLSGSYSQHDASDIPKTSPMTSNLYLSTGSTATLVSPSSNLGPHTPIPLTQILAHNAAPVSLPKLDEYLSSLEMPSFPYIPATNVSAGKGKGKGPAIAMFPPMERLTGTSLADLETNAKVPPAWRNRQTIFSALSSIALGITGSSAIASFYSVQGLVDTLQIFALILSTVFSHGAKPEEHWRTLFLQTIPNVLALNFASSAAKSLILLVVLMIIAGILLFFFNRMTRACCSVAFPEGLQSIEYLKNSWAVVIVTFLLTVFYLPLSTMAVHVLVWSDDLWVVPNPYTNATTSPPAVVPLGPADQYRDPLDFCYTTTMLRNQINYAPIIVIIAIICFCGLTVWFPIHLHTTIRRVTPKVDRFTELGTPRSNSDMDREYQRLLGRDQNPLNFLYNGFRRGWATYESVYLFAKLTTLLLTAVIDPDNCLFRTATREKVAVARQIVLLVAMFAFFILQCVYAPFLDPVNNASEWTSRINYVLTSAVSLAVALNIPGQSIFNGPVLYVIYIATYGLSFYFIFINMGIARRFVKKLARRIDFSIDIFSPRLDISSTSPHAKRRIWQEAISTLLLTDDDCRIPEKQKMEFKQARDAEYPPYLLNFAGSPGERHVENLKILREVGSGAYTKAVALVSGADYEWFRYLEETIQQHFVGPDSYWKPHGALPRNCTKFFGNAWWVPFPPTLVIRCDDGPELVLSEVRDLELYLHQNSSEDILRKRQVRMALRALDGQIVRWPYDHVEYIGDREKFCCCGNRYAAKTSVHYQSCVFHLKRRGHVQWEGLDLGSGFDVELTYAKHVQVGGDIIGLTDDYELTPPLAQFLAMNERLIPSRLSYIEAALHNYRHHYRKEAEWKRKTLSYRFLTAVYDQPREPRGLNVNVFEVTYDRLCAVTKSELATWWYIFWDDLWRRNWDAISGLNKHATDFNPHYPTSIAYTPLPRAALENFLTQRGLLHKKPKFGDFFHAGFLNKMYLRMNDIVFQGSGEAIIFHLGDDVSELDMEEVDIQTLQRPSTLGTGGGTDHDDSSIRARPAYRWEGILEDPLTTRKHKSHRQRFLSKLAVWFGLSPVWRTGEPSQGLALDVKLENGKYVLLEDVAALGRSQLRTVRAKDTKDL</sequence>
<feature type="transmembrane region" description="Helical" evidence="2">
    <location>
        <begin position="422"/>
        <end position="447"/>
    </location>
</feature>
<feature type="transmembrane region" description="Helical" evidence="2">
    <location>
        <begin position="613"/>
        <end position="634"/>
    </location>
</feature>
<evidence type="ECO:0000256" key="1">
    <source>
        <dbReference type="SAM" id="MobiDB-lite"/>
    </source>
</evidence>
<protein>
    <submittedName>
        <fullName evidence="3">Uncharacterized protein</fullName>
    </submittedName>
</protein>